<evidence type="ECO:0008006" key="5">
    <source>
        <dbReference type="Google" id="ProtNLM"/>
    </source>
</evidence>
<accession>A0A6I6JGK0</accession>
<evidence type="ECO:0000313" key="4">
    <source>
        <dbReference type="Proteomes" id="UP000428328"/>
    </source>
</evidence>
<dbReference type="AlphaFoldDB" id="A0A6I6JGK0"/>
<evidence type="ECO:0000256" key="2">
    <source>
        <dbReference type="SAM" id="Phobius"/>
    </source>
</evidence>
<evidence type="ECO:0000256" key="1">
    <source>
        <dbReference type="SAM" id="MobiDB-lite"/>
    </source>
</evidence>
<feature type="compositionally biased region" description="Gly residues" evidence="1">
    <location>
        <begin position="146"/>
        <end position="157"/>
    </location>
</feature>
<keyword evidence="2" id="KW-0472">Membrane</keyword>
<keyword evidence="2" id="KW-0812">Transmembrane</keyword>
<protein>
    <recommendedName>
        <fullName evidence="5">DUF3619 family protein</fullName>
    </recommendedName>
</protein>
<name>A0A6I6JGK0_9BACT</name>
<organism evidence="3 4">
    <name type="scientific">Pseudodesulfovibrio cashew</name>
    <dbReference type="NCBI Taxonomy" id="2678688"/>
    <lineage>
        <taxon>Bacteria</taxon>
        <taxon>Pseudomonadati</taxon>
        <taxon>Thermodesulfobacteriota</taxon>
        <taxon>Desulfovibrionia</taxon>
        <taxon>Desulfovibrionales</taxon>
        <taxon>Desulfovibrionaceae</taxon>
    </lineage>
</organism>
<sequence>MTDRDREFLEKARFVLDESVDGLDGVTRAGLARARNAALDTAGRGRARRRRQWLAWGTPAVGLAAALLVGLFLFNGTTPPTAGEYVTDLDILTSGESLDFYEEMEFLEWLAEEAAHDEVSRGGNYYRPAGYHARSRGGWHRKSGRSGHGYAGVSGRV</sequence>
<reference evidence="3 4" key="1">
    <citation type="submission" date="2019-11" db="EMBL/GenBank/DDBJ databases">
        <authorList>
            <person name="Zheng R.K."/>
            <person name="Sun C.M."/>
        </authorList>
    </citation>
    <scope>NUCLEOTIDE SEQUENCE [LARGE SCALE GENOMIC DNA]</scope>
    <source>
        <strain evidence="3 4">SRB007</strain>
    </source>
</reference>
<feature type="region of interest" description="Disordered" evidence="1">
    <location>
        <begin position="137"/>
        <end position="157"/>
    </location>
</feature>
<dbReference type="EMBL" id="CP046400">
    <property type="protein sequence ID" value="QGY39643.1"/>
    <property type="molecule type" value="Genomic_DNA"/>
</dbReference>
<gene>
    <name evidence="3" type="ORF">GM415_05770</name>
</gene>
<proteinExistence type="predicted"/>
<feature type="transmembrane region" description="Helical" evidence="2">
    <location>
        <begin position="53"/>
        <end position="74"/>
    </location>
</feature>
<keyword evidence="2" id="KW-1133">Transmembrane helix</keyword>
<dbReference type="RefSeq" id="WP_158946868.1">
    <property type="nucleotide sequence ID" value="NZ_CP046400.1"/>
</dbReference>
<dbReference type="KEGG" id="psel:GM415_05770"/>
<dbReference type="Proteomes" id="UP000428328">
    <property type="component" value="Chromosome"/>
</dbReference>
<keyword evidence="4" id="KW-1185">Reference proteome</keyword>
<evidence type="ECO:0000313" key="3">
    <source>
        <dbReference type="EMBL" id="QGY39643.1"/>
    </source>
</evidence>